<gene>
    <name evidence="2" type="ORF">PLEPLA_LOCUS21769</name>
</gene>
<keyword evidence="3" id="KW-1185">Reference proteome</keyword>
<dbReference type="EMBL" id="CADEAL010001582">
    <property type="protein sequence ID" value="CAB1433678.1"/>
    <property type="molecule type" value="Genomic_DNA"/>
</dbReference>
<organism evidence="2 3">
    <name type="scientific">Pleuronectes platessa</name>
    <name type="common">European plaice</name>
    <dbReference type="NCBI Taxonomy" id="8262"/>
    <lineage>
        <taxon>Eukaryota</taxon>
        <taxon>Metazoa</taxon>
        <taxon>Chordata</taxon>
        <taxon>Craniata</taxon>
        <taxon>Vertebrata</taxon>
        <taxon>Euteleostomi</taxon>
        <taxon>Actinopterygii</taxon>
        <taxon>Neopterygii</taxon>
        <taxon>Teleostei</taxon>
        <taxon>Neoteleostei</taxon>
        <taxon>Acanthomorphata</taxon>
        <taxon>Carangaria</taxon>
        <taxon>Pleuronectiformes</taxon>
        <taxon>Pleuronectoidei</taxon>
        <taxon>Pleuronectidae</taxon>
        <taxon>Pleuronectes</taxon>
    </lineage>
</organism>
<reference evidence="2" key="1">
    <citation type="submission" date="2020-03" db="EMBL/GenBank/DDBJ databases">
        <authorList>
            <person name="Weist P."/>
        </authorList>
    </citation>
    <scope>NUCLEOTIDE SEQUENCE</scope>
</reference>
<accession>A0A9N7UP63</accession>
<evidence type="ECO:0000256" key="1">
    <source>
        <dbReference type="SAM" id="MobiDB-lite"/>
    </source>
</evidence>
<feature type="compositionally biased region" description="Polar residues" evidence="1">
    <location>
        <begin position="126"/>
        <end position="138"/>
    </location>
</feature>
<dbReference type="Proteomes" id="UP001153269">
    <property type="component" value="Unassembled WGS sequence"/>
</dbReference>
<proteinExistence type="predicted"/>
<evidence type="ECO:0000313" key="2">
    <source>
        <dbReference type="EMBL" id="CAB1433678.1"/>
    </source>
</evidence>
<evidence type="ECO:0000313" key="3">
    <source>
        <dbReference type="Proteomes" id="UP001153269"/>
    </source>
</evidence>
<dbReference type="AlphaFoldDB" id="A0A9N7UP63"/>
<feature type="region of interest" description="Disordered" evidence="1">
    <location>
        <begin position="79"/>
        <end position="140"/>
    </location>
</feature>
<protein>
    <submittedName>
        <fullName evidence="2">Uncharacterized protein</fullName>
    </submittedName>
</protein>
<name>A0A9N7UP63_PLEPL</name>
<comment type="caution">
    <text evidence="2">The sequence shown here is derived from an EMBL/GenBank/DDBJ whole genome shotgun (WGS) entry which is preliminary data.</text>
</comment>
<sequence length="161" mass="18080">METEVELSIEKRRTISFVSLLARRLILLRWRDASSPNHAQWLEEIMSCLKLEKEEKLAASLLEGCGLVREEEFVGDLSLYWDDDPQNNETEAPVETDPASVPEPDPVYEDFREEGRPPAAVEISPDYSNVKYNTTQPVTAGDDYSFVTAATSQHNADDSSG</sequence>